<dbReference type="GO" id="GO:0016491">
    <property type="term" value="F:oxidoreductase activity"/>
    <property type="evidence" value="ECO:0007669"/>
    <property type="project" value="InterPro"/>
</dbReference>
<accession>E6ZZY1</accession>
<dbReference type="Proteomes" id="UP000008867">
    <property type="component" value="Chromosome 5"/>
</dbReference>
<evidence type="ECO:0000256" key="2">
    <source>
        <dbReference type="PIRSR" id="PIRSR000097-2"/>
    </source>
</evidence>
<dbReference type="OrthoDB" id="416253at2759"/>
<dbReference type="SUPFAM" id="SSF51430">
    <property type="entry name" value="NAD(P)-linked oxidoreductase"/>
    <property type="match status" value="1"/>
</dbReference>
<name>E6ZZY1_SPORE</name>
<evidence type="ECO:0000256" key="1">
    <source>
        <dbReference type="PIRSR" id="PIRSR000097-1"/>
    </source>
</evidence>
<reference evidence="5 6" key="1">
    <citation type="journal article" date="2010" name="Science">
        <title>Pathogenicity determinants in smut fungi revealed by genome comparison.</title>
        <authorList>
            <person name="Schirawski J."/>
            <person name="Mannhaupt G."/>
            <person name="Muench K."/>
            <person name="Brefort T."/>
            <person name="Schipper K."/>
            <person name="Doehlemann G."/>
            <person name="Di Stasio M."/>
            <person name="Roessel N."/>
            <person name="Mendoza-Mendoza A."/>
            <person name="Pester D."/>
            <person name="Mueller O."/>
            <person name="Winterberg B."/>
            <person name="Meyer E."/>
            <person name="Ghareeb H."/>
            <person name="Wollenberg T."/>
            <person name="Muensterkoetter M."/>
            <person name="Wong P."/>
            <person name="Walter M."/>
            <person name="Stukenbrock E."/>
            <person name="Gueldener U."/>
            <person name="Kahmann R."/>
        </authorList>
    </citation>
    <scope>NUCLEOTIDE SEQUENCE [LARGE SCALE GENOMIC DNA]</scope>
    <source>
        <strain evidence="6">SRZ2</strain>
    </source>
</reference>
<dbReference type="HOGENOM" id="CLU_023205_0_1_1"/>
<dbReference type="eggNOG" id="KOG1577">
    <property type="taxonomic scope" value="Eukaryota"/>
</dbReference>
<feature type="domain" description="NADP-dependent oxidoreductase" evidence="4">
    <location>
        <begin position="35"/>
        <end position="122"/>
    </location>
</feature>
<evidence type="ECO:0000313" key="5">
    <source>
        <dbReference type="EMBL" id="CBQ72811.1"/>
    </source>
</evidence>
<dbReference type="PROSITE" id="PS00063">
    <property type="entry name" value="ALDOKETO_REDUCTASE_3"/>
    <property type="match status" value="1"/>
</dbReference>
<dbReference type="Gene3D" id="3.20.20.100">
    <property type="entry name" value="NADP-dependent oxidoreductase domain"/>
    <property type="match status" value="2"/>
</dbReference>
<dbReference type="InterPro" id="IPR023210">
    <property type="entry name" value="NADP_OxRdtase_dom"/>
</dbReference>
<dbReference type="Pfam" id="PF00248">
    <property type="entry name" value="Aldo_ket_red"/>
    <property type="match status" value="2"/>
</dbReference>
<protein>
    <submittedName>
        <fullName evidence="5">Related to 2,5-diketo-D-gluconic acid reductase</fullName>
    </submittedName>
</protein>
<dbReference type="InterPro" id="IPR018170">
    <property type="entry name" value="Aldo/ket_reductase_CS"/>
</dbReference>
<proteinExistence type="predicted"/>
<organism evidence="5 6">
    <name type="scientific">Sporisorium reilianum (strain SRZ2)</name>
    <name type="common">Maize head smut fungus</name>
    <dbReference type="NCBI Taxonomy" id="999809"/>
    <lineage>
        <taxon>Eukaryota</taxon>
        <taxon>Fungi</taxon>
        <taxon>Dikarya</taxon>
        <taxon>Basidiomycota</taxon>
        <taxon>Ustilaginomycotina</taxon>
        <taxon>Ustilaginomycetes</taxon>
        <taxon>Ustilaginales</taxon>
        <taxon>Ustilaginaceae</taxon>
        <taxon>Sporisorium</taxon>
    </lineage>
</organism>
<dbReference type="PANTHER" id="PTHR43827">
    <property type="entry name" value="2,5-DIKETO-D-GLUCONIC ACID REDUCTASE"/>
    <property type="match status" value="1"/>
</dbReference>
<gene>
    <name evidence="5" type="ORF">sr13432</name>
</gene>
<evidence type="ECO:0000313" key="6">
    <source>
        <dbReference type="Proteomes" id="UP000008867"/>
    </source>
</evidence>
<dbReference type="InterPro" id="IPR036812">
    <property type="entry name" value="NAD(P)_OxRdtase_dom_sf"/>
</dbReference>
<dbReference type="PROSITE" id="PS00798">
    <property type="entry name" value="ALDOKETO_REDUCTASE_1"/>
    <property type="match status" value="1"/>
</dbReference>
<sequence>MSTKLTLQSTYDLGESGATMPVLGFGVYKSPADVTERSVTTALKTGYRHIDSAQYYENEKEVGNAVRAWCLETHTSRRDVFVTTKIIAPLKSKEETLESLRESVNKVNLDGYVDCFLIHTPTSGASGRQHLQELIDRNETPAVNQIELHPWCQQRPIVELCKKHKIVLQAYCPIVRGEHADDAEVLQIAAKHSVDWSQVLLRWSLQKGFVPLPKSDTPSRIASNADIFGFELDEEDMAMLDAKDLGAKGAVAPNPVDCE</sequence>
<dbReference type="PANTHER" id="PTHR43827:SF13">
    <property type="entry name" value="ALDO_KETO REDUCTASE FAMILY PROTEIN"/>
    <property type="match status" value="1"/>
</dbReference>
<feature type="binding site" evidence="2">
    <location>
        <position position="119"/>
    </location>
    <ligand>
        <name>substrate</name>
    </ligand>
</feature>
<dbReference type="CDD" id="cd19071">
    <property type="entry name" value="AKR_AKR1-5-like"/>
    <property type="match status" value="1"/>
</dbReference>
<dbReference type="PIRSF" id="PIRSF000097">
    <property type="entry name" value="AKR"/>
    <property type="match status" value="1"/>
</dbReference>
<evidence type="ECO:0000256" key="3">
    <source>
        <dbReference type="PIRSR" id="PIRSR000097-3"/>
    </source>
</evidence>
<keyword evidence="6" id="KW-1185">Reference proteome</keyword>
<feature type="active site" description="Proton donor" evidence="1">
    <location>
        <position position="56"/>
    </location>
</feature>
<dbReference type="VEuPathDB" id="FungiDB:sr13432"/>
<dbReference type="InterPro" id="IPR020471">
    <property type="entry name" value="AKR"/>
</dbReference>
<evidence type="ECO:0000259" key="4">
    <source>
        <dbReference type="Pfam" id="PF00248"/>
    </source>
</evidence>
<feature type="site" description="Lowers pKa of active site Tyr" evidence="3">
    <location>
        <position position="85"/>
    </location>
</feature>
<dbReference type="EMBL" id="FQ311470">
    <property type="protein sequence ID" value="CBQ72811.1"/>
    <property type="molecule type" value="Genomic_DNA"/>
</dbReference>
<dbReference type="PRINTS" id="PR00069">
    <property type="entry name" value="ALDKETRDTASE"/>
</dbReference>
<feature type="domain" description="NADP-dependent oxidoreductase" evidence="4">
    <location>
        <begin position="138"/>
        <end position="243"/>
    </location>
</feature>
<dbReference type="AlphaFoldDB" id="E6ZZY1"/>